<evidence type="ECO:0000313" key="3">
    <source>
        <dbReference type="EMBL" id="EXF73593.1"/>
    </source>
</evidence>
<name>A0A010RN73_9PEZI</name>
<feature type="chain" id="PRO_5012972058" description="Asl1-like glycosyl hydrolase catalytic domain-containing protein" evidence="1">
    <location>
        <begin position="16"/>
        <end position="320"/>
    </location>
</feature>
<dbReference type="PANTHER" id="PTHR34154">
    <property type="entry name" value="ALKALI-SENSITIVE LINKAGE PROTEIN 1"/>
    <property type="match status" value="1"/>
</dbReference>
<dbReference type="HOGENOM" id="CLU_040908_3_2_1"/>
<accession>A0A010RN73</accession>
<dbReference type="InterPro" id="IPR053183">
    <property type="entry name" value="ASL1"/>
</dbReference>
<keyword evidence="4" id="KW-1185">Reference proteome</keyword>
<evidence type="ECO:0000259" key="2">
    <source>
        <dbReference type="Pfam" id="PF11790"/>
    </source>
</evidence>
<reference evidence="3 4" key="1">
    <citation type="submission" date="2014-02" db="EMBL/GenBank/DDBJ databases">
        <title>The genome sequence of Colletotrichum fioriniae PJ7.</title>
        <authorList>
            <person name="Baroncelli R."/>
            <person name="Thon M.R."/>
        </authorList>
    </citation>
    <scope>NUCLEOTIDE SEQUENCE [LARGE SCALE GENOMIC DNA]</scope>
    <source>
        <strain evidence="3 4">PJ7</strain>
    </source>
</reference>
<proteinExistence type="predicted"/>
<dbReference type="OrthoDB" id="43654at2759"/>
<dbReference type="PANTHER" id="PTHR34154:SF3">
    <property type="entry name" value="ALKALI-SENSITIVE LINKAGE PROTEIN 1"/>
    <property type="match status" value="1"/>
</dbReference>
<dbReference type="KEGG" id="cfj:CFIO01_09819"/>
<dbReference type="FunFam" id="3.20.20.80:FF:000207">
    <property type="entry name" value="Glycoside hydrolase family 128 protein"/>
    <property type="match status" value="1"/>
</dbReference>
<evidence type="ECO:0000256" key="1">
    <source>
        <dbReference type="SAM" id="SignalP"/>
    </source>
</evidence>
<organism evidence="3 4">
    <name type="scientific">Colletotrichum fioriniae PJ7</name>
    <dbReference type="NCBI Taxonomy" id="1445577"/>
    <lineage>
        <taxon>Eukaryota</taxon>
        <taxon>Fungi</taxon>
        <taxon>Dikarya</taxon>
        <taxon>Ascomycota</taxon>
        <taxon>Pezizomycotina</taxon>
        <taxon>Sordariomycetes</taxon>
        <taxon>Hypocreomycetidae</taxon>
        <taxon>Glomerellales</taxon>
        <taxon>Glomerellaceae</taxon>
        <taxon>Colletotrichum</taxon>
        <taxon>Colletotrichum acutatum species complex</taxon>
    </lineage>
</organism>
<dbReference type="Pfam" id="PF11790">
    <property type="entry name" value="Glyco_hydro_cc"/>
    <property type="match status" value="1"/>
</dbReference>
<dbReference type="InterPro" id="IPR017853">
    <property type="entry name" value="GH"/>
</dbReference>
<feature type="domain" description="Asl1-like glycosyl hydrolase catalytic" evidence="2">
    <location>
        <begin position="23"/>
        <end position="278"/>
    </location>
</feature>
<gene>
    <name evidence="3" type="ORF">CFIO01_09819</name>
</gene>
<sequence>MLSTFLLALVPLVAATSSSKRGLVFTPNSNWPQDNQVWVQSGSDLTWYYNYQEIPSPAFSGKSQAEFEFVPMMWGVSSNPQDTTFLKSVTSLIKDKGINITHALGFNEPDGPSSYGGSDVAPSIAAKAWVANFIPLQELGVKVGLPACTGAPGGLPWLKQFLGNCSALISTDGETKNCTYDFLPVHWYDNFGGLASHIGERVAAFPDTKIWITEYAYANQELSATQDFYNMSAEYFDRIDYIERYTYFGAFRSKTSNVGPNASFLNNDGKLTDIGSWYLGKSATGVKPTSGDSSAAVRGGAPVLTAMAATILGAVFTFTS</sequence>
<dbReference type="SUPFAM" id="SSF51445">
    <property type="entry name" value="(Trans)glycosidases"/>
    <property type="match status" value="1"/>
</dbReference>
<dbReference type="Gene3D" id="3.20.20.80">
    <property type="entry name" value="Glycosidases"/>
    <property type="match status" value="1"/>
</dbReference>
<dbReference type="GO" id="GO:0009277">
    <property type="term" value="C:fungal-type cell wall"/>
    <property type="evidence" value="ECO:0007669"/>
    <property type="project" value="TreeGrafter"/>
</dbReference>
<evidence type="ECO:0000313" key="4">
    <source>
        <dbReference type="Proteomes" id="UP000020467"/>
    </source>
</evidence>
<dbReference type="AlphaFoldDB" id="A0A010RN73"/>
<protein>
    <recommendedName>
        <fullName evidence="2">Asl1-like glycosyl hydrolase catalytic domain-containing protein</fullName>
    </recommendedName>
</protein>
<dbReference type="InterPro" id="IPR024655">
    <property type="entry name" value="Asl1_glyco_hydro_catalytic"/>
</dbReference>
<dbReference type="GO" id="GO:0071966">
    <property type="term" value="P:fungal-type cell wall polysaccharide metabolic process"/>
    <property type="evidence" value="ECO:0007669"/>
    <property type="project" value="TreeGrafter"/>
</dbReference>
<dbReference type="eggNOG" id="ENOG502S2W1">
    <property type="taxonomic scope" value="Eukaryota"/>
</dbReference>
<dbReference type="Proteomes" id="UP000020467">
    <property type="component" value="Unassembled WGS sequence"/>
</dbReference>
<comment type="caution">
    <text evidence="3">The sequence shown here is derived from an EMBL/GenBank/DDBJ whole genome shotgun (WGS) entry which is preliminary data.</text>
</comment>
<keyword evidence="1" id="KW-0732">Signal</keyword>
<dbReference type="EMBL" id="JARH01001051">
    <property type="protein sequence ID" value="EXF73593.1"/>
    <property type="molecule type" value="Genomic_DNA"/>
</dbReference>
<feature type="signal peptide" evidence="1">
    <location>
        <begin position="1"/>
        <end position="15"/>
    </location>
</feature>